<dbReference type="GO" id="GO:0003887">
    <property type="term" value="F:DNA-directed DNA polymerase activity"/>
    <property type="evidence" value="ECO:0007669"/>
    <property type="project" value="InterPro"/>
</dbReference>
<evidence type="ECO:0000313" key="4">
    <source>
        <dbReference type="Proteomes" id="UP000299102"/>
    </source>
</evidence>
<name>A0A4C1VBV0_EUMVA</name>
<evidence type="ECO:0000256" key="1">
    <source>
        <dbReference type="ARBA" id="ARBA00022705"/>
    </source>
</evidence>
<feature type="domain" description="DNA-directed DNA polymerase family A palm" evidence="2">
    <location>
        <begin position="271"/>
        <end position="445"/>
    </location>
</feature>
<dbReference type="PANTHER" id="PTHR10133">
    <property type="entry name" value="DNA POLYMERASE I"/>
    <property type="match status" value="1"/>
</dbReference>
<dbReference type="AlphaFoldDB" id="A0A4C1VBV0"/>
<accession>A0A4C1VBV0</accession>
<evidence type="ECO:0000313" key="3">
    <source>
        <dbReference type="EMBL" id="GBP36331.1"/>
    </source>
</evidence>
<dbReference type="PANTHER" id="PTHR10133:SF27">
    <property type="entry name" value="DNA POLYMERASE NU"/>
    <property type="match status" value="1"/>
</dbReference>
<proteinExistence type="predicted"/>
<evidence type="ECO:0000259" key="2">
    <source>
        <dbReference type="SMART" id="SM00482"/>
    </source>
</evidence>
<organism evidence="3 4">
    <name type="scientific">Eumeta variegata</name>
    <name type="common">Bagworm moth</name>
    <name type="synonym">Eumeta japonica</name>
    <dbReference type="NCBI Taxonomy" id="151549"/>
    <lineage>
        <taxon>Eukaryota</taxon>
        <taxon>Metazoa</taxon>
        <taxon>Ecdysozoa</taxon>
        <taxon>Arthropoda</taxon>
        <taxon>Hexapoda</taxon>
        <taxon>Insecta</taxon>
        <taxon>Pterygota</taxon>
        <taxon>Neoptera</taxon>
        <taxon>Endopterygota</taxon>
        <taxon>Lepidoptera</taxon>
        <taxon>Glossata</taxon>
        <taxon>Ditrysia</taxon>
        <taxon>Tineoidea</taxon>
        <taxon>Psychidae</taxon>
        <taxon>Oiketicinae</taxon>
        <taxon>Eumeta</taxon>
    </lineage>
</organism>
<dbReference type="Gene3D" id="1.10.150.20">
    <property type="entry name" value="5' to 3' exonuclease, C-terminal subdomain"/>
    <property type="match status" value="1"/>
</dbReference>
<dbReference type="InterPro" id="IPR036397">
    <property type="entry name" value="RNaseH_sf"/>
</dbReference>
<dbReference type="GO" id="GO:0006261">
    <property type="term" value="P:DNA-templated DNA replication"/>
    <property type="evidence" value="ECO:0007669"/>
    <property type="project" value="InterPro"/>
</dbReference>
<dbReference type="OrthoDB" id="275278at2759"/>
<dbReference type="InterPro" id="IPR043502">
    <property type="entry name" value="DNA/RNA_pol_sf"/>
</dbReference>
<dbReference type="STRING" id="151549.A0A4C1VBV0"/>
<dbReference type="SUPFAM" id="SSF56672">
    <property type="entry name" value="DNA/RNA polymerases"/>
    <property type="match status" value="1"/>
</dbReference>
<dbReference type="Gene3D" id="1.20.1060.10">
    <property type="entry name" value="Taq DNA Polymerase, Chain T, domain 4"/>
    <property type="match status" value="1"/>
</dbReference>
<dbReference type="GO" id="GO:0006302">
    <property type="term" value="P:double-strand break repair"/>
    <property type="evidence" value="ECO:0007669"/>
    <property type="project" value="TreeGrafter"/>
</dbReference>
<dbReference type="Gene3D" id="3.30.70.370">
    <property type="match status" value="1"/>
</dbReference>
<dbReference type="Proteomes" id="UP000299102">
    <property type="component" value="Unassembled WGS sequence"/>
</dbReference>
<gene>
    <name evidence="3" type="primary">POLN</name>
    <name evidence="3" type="ORF">EVAR_22463_1</name>
</gene>
<keyword evidence="4" id="KW-1185">Reference proteome</keyword>
<sequence length="445" mass="49125">MISNKVLTEFLRQIITGAEVVCYNAKNVLKYLARWCNLQYDLDNVRFLDIKIGVNLLRADNPPNSFAAVMEALGVQNMSPYADAVAVANMLRSAAVVLRTALIAEGFEKLFYDIEMPIVPIIAGTGMEVRGIEVNMTKLKQMESSLLVELNAAATACHAAAGREFLLTSPAQVRTLLYDELRLHTQLPAARFFDTTDTSENALRKLNALHPLPNLILEFRRLHKSQTTFIGGLVQHVKNGIVSPEWSLQTAATTGRIACRGPNLQAVPKVQELRSILVARQGHVLLAADFQQMECRVFAALAADDKLMNLLNAPGDIFRLLAAQWLKRAEGDVTAEERERTKRIVYAGLYGAGVRSLAEMLGATYDHTLQFLTSFNRSFPSLPRFGEDTVRRCVAAGGTLSLPSGRRRCLPAIVGSDPAQRAHAQRQAINFLVQGFHVIIIEDCN</sequence>
<comment type="caution">
    <text evidence="3">The sequence shown here is derived from an EMBL/GenBank/DDBJ whole genome shotgun (WGS) entry which is preliminary data.</text>
</comment>
<dbReference type="PRINTS" id="PR00868">
    <property type="entry name" value="DNAPOLI"/>
</dbReference>
<reference evidence="3 4" key="1">
    <citation type="journal article" date="2019" name="Commun. Biol.">
        <title>The bagworm genome reveals a unique fibroin gene that provides high tensile strength.</title>
        <authorList>
            <person name="Kono N."/>
            <person name="Nakamura H."/>
            <person name="Ohtoshi R."/>
            <person name="Tomita M."/>
            <person name="Numata K."/>
            <person name="Arakawa K."/>
        </authorList>
    </citation>
    <scope>NUCLEOTIDE SEQUENCE [LARGE SCALE GENOMIC DNA]</scope>
</reference>
<dbReference type="GO" id="GO:0003677">
    <property type="term" value="F:DNA binding"/>
    <property type="evidence" value="ECO:0007669"/>
    <property type="project" value="InterPro"/>
</dbReference>
<dbReference type="Gene3D" id="3.30.420.10">
    <property type="entry name" value="Ribonuclease H-like superfamily/Ribonuclease H"/>
    <property type="match status" value="1"/>
</dbReference>
<keyword evidence="1" id="KW-0235">DNA replication</keyword>
<dbReference type="SMART" id="SM00482">
    <property type="entry name" value="POLAc"/>
    <property type="match status" value="1"/>
</dbReference>
<dbReference type="Pfam" id="PF00476">
    <property type="entry name" value="DNA_pol_A"/>
    <property type="match status" value="1"/>
</dbReference>
<dbReference type="InterPro" id="IPR002298">
    <property type="entry name" value="DNA_polymerase_A"/>
</dbReference>
<protein>
    <submittedName>
        <fullName evidence="3">DNA polymerase nu</fullName>
    </submittedName>
</protein>
<dbReference type="InterPro" id="IPR001098">
    <property type="entry name" value="DNA-dir_DNA_pol_A_palm_dom"/>
</dbReference>
<dbReference type="EMBL" id="BGZK01000317">
    <property type="protein sequence ID" value="GBP36331.1"/>
    <property type="molecule type" value="Genomic_DNA"/>
</dbReference>